<dbReference type="PANTHER" id="PTHR37835">
    <property type="entry name" value="ALPHA-CLOSTRIPAIN"/>
    <property type="match status" value="1"/>
</dbReference>
<organism evidence="1 2">
    <name type="scientific">Sphingobacterium deserti</name>
    <dbReference type="NCBI Taxonomy" id="1229276"/>
    <lineage>
        <taxon>Bacteria</taxon>
        <taxon>Pseudomonadati</taxon>
        <taxon>Bacteroidota</taxon>
        <taxon>Sphingobacteriia</taxon>
        <taxon>Sphingobacteriales</taxon>
        <taxon>Sphingobacteriaceae</taxon>
        <taxon>Sphingobacterium</taxon>
    </lineage>
</organism>
<dbReference type="Pfam" id="PF03415">
    <property type="entry name" value="Peptidase_C11"/>
    <property type="match status" value="1"/>
</dbReference>
<dbReference type="STRING" id="1229276.DI53_1781"/>
<dbReference type="PANTHER" id="PTHR37835:SF1">
    <property type="entry name" value="ALPHA-CLOSTRIPAIN"/>
    <property type="match status" value="1"/>
</dbReference>
<comment type="caution">
    <text evidence="1">The sequence shown here is derived from an EMBL/GenBank/DDBJ whole genome shotgun (WGS) entry which is preliminary data.</text>
</comment>
<keyword evidence="2" id="KW-1185">Reference proteome</keyword>
<name>A0A0B8T1F2_9SPHI</name>
<evidence type="ECO:0000313" key="1">
    <source>
        <dbReference type="EMBL" id="KGE14752.1"/>
    </source>
</evidence>
<gene>
    <name evidence="1" type="ORF">DI53_1781</name>
</gene>
<protein>
    <recommendedName>
        <fullName evidence="3">Peptidase C11 clostripain</fullName>
    </recommendedName>
</protein>
<dbReference type="InterPro" id="IPR005077">
    <property type="entry name" value="Peptidase_C11"/>
</dbReference>
<dbReference type="PATRIC" id="fig|1229276.3.peg.1834"/>
<evidence type="ECO:0000313" key="2">
    <source>
        <dbReference type="Proteomes" id="UP000031802"/>
    </source>
</evidence>
<sequence>MNSNTNYLTISSLILLLFGCKKDPGIPQPTDGGQITIVYLEANNDLKSEAHVALNQLEQGLIGLDQDKGTVLAYIKDNSEKAYLLKMMPDNDALIVNSDTLKTFDLKSSSLADQVSEVLRYVKSSFMDKRYNLVLWSHGTSWAPATNSASKPRVKSFGEDRGMQMDIKDLSKALPMKFNYIIFDACSMASIEVLYEFKDVADLIIASPTDVLSDGFPYHNIVIDFLSDEEGAAINIARKYFDFYRKRSGLFRSATVSVTDLNKIDSLPAMFYAKKGRLSEHFTVDDVQRFDFTAGFPIPLYDLTSLVRKNFDFANSEQLEKAIDKAILYKANTSHFIGNPITEYSGVAITAIAEDNVLYPYYQSLNWWRAAH</sequence>
<reference evidence="1 2" key="2">
    <citation type="journal article" date="2015" name="PLoS ONE">
        <title>Whole-Genome Optical Mapping and Finished Genome Sequence of Sphingobacterium deserti sp. nov., a New Species Isolated from the Western Desert of China.</title>
        <authorList>
            <person name="Teng C."/>
            <person name="Zhou Z."/>
            <person name="Molnar I."/>
            <person name="Li X."/>
            <person name="Tang R."/>
            <person name="Chen M."/>
            <person name="Wang L."/>
            <person name="Su S."/>
            <person name="Zhang W."/>
            <person name="Lin M."/>
        </authorList>
    </citation>
    <scope>NUCLEOTIDE SEQUENCE [LARGE SCALE GENOMIC DNA]</scope>
    <source>
        <strain evidence="2">ACCC05744</strain>
    </source>
</reference>
<dbReference type="eggNOG" id="COG2931">
    <property type="taxonomic scope" value="Bacteria"/>
</dbReference>
<evidence type="ECO:0008006" key="3">
    <source>
        <dbReference type="Google" id="ProtNLM"/>
    </source>
</evidence>
<dbReference type="Gene3D" id="3.40.50.11970">
    <property type="match status" value="1"/>
</dbReference>
<dbReference type="OrthoDB" id="5507507at2"/>
<reference evidence="2" key="1">
    <citation type="submission" date="2014-04" db="EMBL/GenBank/DDBJ databases">
        <title>Whole-Genome optical mapping and complete genome sequence of Sphingobacterium deserti sp. nov., a new spaces isolated from desert in the west of China.</title>
        <authorList>
            <person name="Teng C."/>
            <person name="Zhou Z."/>
            <person name="Li X."/>
            <person name="Chen M."/>
            <person name="Lin M."/>
            <person name="Wang L."/>
            <person name="Su S."/>
            <person name="Zhang C."/>
            <person name="Zhang W."/>
        </authorList>
    </citation>
    <scope>NUCLEOTIDE SEQUENCE [LARGE SCALE GENOMIC DNA]</scope>
    <source>
        <strain evidence="2">ACCC05744</strain>
    </source>
</reference>
<dbReference type="EMBL" id="JJMU01000024">
    <property type="protein sequence ID" value="KGE14752.1"/>
    <property type="molecule type" value="Genomic_DNA"/>
</dbReference>
<dbReference type="Proteomes" id="UP000031802">
    <property type="component" value="Unassembled WGS sequence"/>
</dbReference>
<dbReference type="AlphaFoldDB" id="A0A0B8T1F2"/>
<accession>A0A0B8T1F2</accession>
<dbReference type="RefSeq" id="WP_037497676.1">
    <property type="nucleotide sequence ID" value="NZ_JJMU01000024.1"/>
</dbReference>
<proteinExistence type="predicted"/>